<evidence type="ECO:0000313" key="1">
    <source>
        <dbReference type="EMBL" id="KAA1089218.1"/>
    </source>
</evidence>
<dbReference type="AlphaFoldDB" id="A0A5B0NMV5"/>
<keyword evidence="2" id="KW-1185">Reference proteome</keyword>
<accession>A0A5B0NMV5</accession>
<name>A0A5B0NMV5_PUCGR</name>
<reference evidence="1 2" key="1">
    <citation type="submission" date="2019-05" db="EMBL/GenBank/DDBJ databases">
        <title>Emergence of the Ug99 lineage of the wheat stem rust pathogen through somatic hybridization.</title>
        <authorList>
            <person name="Li F."/>
            <person name="Upadhyaya N.M."/>
            <person name="Sperschneider J."/>
            <person name="Matny O."/>
            <person name="Nguyen-Phuc H."/>
            <person name="Mago R."/>
            <person name="Raley C."/>
            <person name="Miller M.E."/>
            <person name="Silverstein K.A.T."/>
            <person name="Henningsen E."/>
            <person name="Hirsch C.D."/>
            <person name="Visser B."/>
            <person name="Pretorius Z.A."/>
            <person name="Steffenson B.J."/>
            <person name="Schwessinger B."/>
            <person name="Dodds P.N."/>
            <person name="Figueroa M."/>
        </authorList>
    </citation>
    <scope>NUCLEOTIDE SEQUENCE [LARGE SCALE GENOMIC DNA]</scope>
    <source>
        <strain evidence="1">21-0</strain>
    </source>
</reference>
<comment type="caution">
    <text evidence="1">The sequence shown here is derived from an EMBL/GenBank/DDBJ whole genome shotgun (WGS) entry which is preliminary data.</text>
</comment>
<proteinExistence type="predicted"/>
<dbReference type="PANTHER" id="PTHR33069">
    <property type="entry name" value="CHROMOSOME 7, WHOLE GENOME SHOTGUN SEQUENCE-RELATED"/>
    <property type="match status" value="1"/>
</dbReference>
<sequence>MAEDTDTPGTQDLLDKADSVIHGFRRLSEYGEYGPTSSLSDVSIKHPLRSKEDLFTELHSSLLPLLKQHIDSLSQALKSPDKLRQDPVPILELILEIQPKLAQNLDQISHAVNHIIPVGGPEPNPATDQDLKEFKAYRLRGLANSMQERLKQSIGSLFHDSRLMIQGLQLPRERSPASIGYPSYELNCSIDRAIRWSKASELNLLSGHWQEALGKMNEALGDLLFVVNPDNQEISRPVAQLAQAFIPLLRLIILFFKKNLKLALTKEHVQLFTGMSTEKLVLFERLAEDIAEVIFGLVFRLEENDTEDPLSTSQYLIREVKSLYPLFQSVLLLLNLYIVPLFPDSSPSSSPVYFKSWLVIWYTLFFQATNKTIKASQLFEQNHV</sequence>
<protein>
    <submittedName>
        <fullName evidence="1">Uncharacterized protein</fullName>
    </submittedName>
</protein>
<evidence type="ECO:0000313" key="2">
    <source>
        <dbReference type="Proteomes" id="UP000324748"/>
    </source>
</evidence>
<dbReference type="Proteomes" id="UP000324748">
    <property type="component" value="Unassembled WGS sequence"/>
</dbReference>
<organism evidence="1 2">
    <name type="scientific">Puccinia graminis f. sp. tritici</name>
    <dbReference type="NCBI Taxonomy" id="56615"/>
    <lineage>
        <taxon>Eukaryota</taxon>
        <taxon>Fungi</taxon>
        <taxon>Dikarya</taxon>
        <taxon>Basidiomycota</taxon>
        <taxon>Pucciniomycotina</taxon>
        <taxon>Pucciniomycetes</taxon>
        <taxon>Pucciniales</taxon>
        <taxon>Pucciniaceae</taxon>
        <taxon>Puccinia</taxon>
    </lineage>
</organism>
<dbReference type="EMBL" id="VSWC01000093">
    <property type="protein sequence ID" value="KAA1089218.1"/>
    <property type="molecule type" value="Genomic_DNA"/>
</dbReference>
<dbReference type="OrthoDB" id="10286401at2759"/>
<gene>
    <name evidence="1" type="ORF">PGT21_010554</name>
</gene>
<dbReference type="PANTHER" id="PTHR33069:SF3">
    <property type="entry name" value="DYNEIN HEAVY CHAIN TAIL DOMAIN-CONTAINING PROTEIN"/>
    <property type="match status" value="1"/>
</dbReference>